<dbReference type="EMBL" id="UAVU01000003">
    <property type="protein sequence ID" value="SQA98156.1"/>
    <property type="molecule type" value="Genomic_DNA"/>
</dbReference>
<feature type="region of interest" description="Disordered" evidence="1">
    <location>
        <begin position="88"/>
        <end position="114"/>
    </location>
</feature>
<name>A0A2X2SYV0_9ENTR</name>
<sequence length="114" mass="12108">MQGQTLLDMSGSMELARDTSNVATAAVRLSQVVGALEYQSEAASLKQTQLSLQNSLSHLATAPLASREPQLVSRIIDRSNELESSVTNMLVMGPPPPPATQSAAKRVVPKPELP</sequence>
<protein>
    <submittedName>
        <fullName evidence="2">Uncharacterized protein</fullName>
    </submittedName>
</protein>
<evidence type="ECO:0000256" key="1">
    <source>
        <dbReference type="SAM" id="MobiDB-lite"/>
    </source>
</evidence>
<accession>A0A2X2SYV0</accession>
<evidence type="ECO:0000313" key="3">
    <source>
        <dbReference type="Proteomes" id="UP000251197"/>
    </source>
</evidence>
<gene>
    <name evidence="2" type="ORF">NCTC12120_02007</name>
</gene>
<evidence type="ECO:0000313" key="2">
    <source>
        <dbReference type="EMBL" id="SQA98156.1"/>
    </source>
</evidence>
<proteinExistence type="predicted"/>
<organism evidence="2 3">
    <name type="scientific">Cedecea neteri</name>
    <dbReference type="NCBI Taxonomy" id="158822"/>
    <lineage>
        <taxon>Bacteria</taxon>
        <taxon>Pseudomonadati</taxon>
        <taxon>Pseudomonadota</taxon>
        <taxon>Gammaproteobacteria</taxon>
        <taxon>Enterobacterales</taxon>
        <taxon>Enterobacteriaceae</taxon>
        <taxon>Cedecea</taxon>
    </lineage>
</organism>
<dbReference type="Proteomes" id="UP000251197">
    <property type="component" value="Unassembled WGS sequence"/>
</dbReference>
<reference evidence="2 3" key="1">
    <citation type="submission" date="2018-06" db="EMBL/GenBank/DDBJ databases">
        <authorList>
            <consortium name="Pathogen Informatics"/>
            <person name="Doyle S."/>
        </authorList>
    </citation>
    <scope>NUCLEOTIDE SEQUENCE [LARGE SCALE GENOMIC DNA]</scope>
    <source>
        <strain evidence="2 3">NCTC12120</strain>
    </source>
</reference>
<dbReference type="AlphaFoldDB" id="A0A2X2SYV0"/>